<dbReference type="EMBL" id="LR797421">
    <property type="protein sequence ID" value="CAB4215366.1"/>
    <property type="molecule type" value="Genomic_DNA"/>
</dbReference>
<gene>
    <name evidence="1" type="ORF">UFOVP1121_22</name>
    <name evidence="2" type="ORF">UFOVP1482_21</name>
</gene>
<reference evidence="2" key="1">
    <citation type="submission" date="2020-05" db="EMBL/GenBank/DDBJ databases">
        <authorList>
            <person name="Chiriac C."/>
            <person name="Salcher M."/>
            <person name="Ghai R."/>
            <person name="Kavagutti S V."/>
        </authorList>
    </citation>
    <scope>NUCLEOTIDE SEQUENCE</scope>
</reference>
<organism evidence="2">
    <name type="scientific">uncultured Caudovirales phage</name>
    <dbReference type="NCBI Taxonomy" id="2100421"/>
    <lineage>
        <taxon>Viruses</taxon>
        <taxon>Duplodnaviria</taxon>
        <taxon>Heunggongvirae</taxon>
        <taxon>Uroviricota</taxon>
        <taxon>Caudoviricetes</taxon>
        <taxon>Peduoviridae</taxon>
        <taxon>Maltschvirus</taxon>
        <taxon>Maltschvirus maltsch</taxon>
    </lineage>
</organism>
<proteinExistence type="predicted"/>
<evidence type="ECO:0000313" key="2">
    <source>
        <dbReference type="EMBL" id="CAB4215366.1"/>
    </source>
</evidence>
<accession>A0A6J5SLD3</accession>
<protein>
    <submittedName>
        <fullName evidence="2">Uncharacterized protein</fullName>
    </submittedName>
</protein>
<dbReference type="EMBL" id="LR797067">
    <property type="protein sequence ID" value="CAB4184480.1"/>
    <property type="molecule type" value="Genomic_DNA"/>
</dbReference>
<evidence type="ECO:0000313" key="1">
    <source>
        <dbReference type="EMBL" id="CAB4184480.1"/>
    </source>
</evidence>
<sequence length="34" mass="3624">MSVLFEDAIPVEPVEGGAFVDIEEAGEDGEEVPF</sequence>
<name>A0A6J5SLD3_9CAUD</name>